<dbReference type="EMBL" id="SDMP01000017">
    <property type="protein sequence ID" value="RYQ98612.1"/>
    <property type="molecule type" value="Genomic_DNA"/>
</dbReference>
<evidence type="ECO:0008006" key="3">
    <source>
        <dbReference type="Google" id="ProtNLM"/>
    </source>
</evidence>
<name>A0A444Y9H0_ARAHY</name>
<protein>
    <recommendedName>
        <fullName evidence="3">Protein FAR1-RELATED SEQUENCE</fullName>
    </recommendedName>
</protein>
<gene>
    <name evidence="1" type="ORF">Ahy_B07g086368</name>
</gene>
<dbReference type="AlphaFoldDB" id="A0A444Y9H0"/>
<comment type="caution">
    <text evidence="1">The sequence shown here is derived from an EMBL/GenBank/DDBJ whole genome shotgun (WGS) entry which is preliminary data.</text>
</comment>
<evidence type="ECO:0000313" key="1">
    <source>
        <dbReference type="EMBL" id="RYQ98612.1"/>
    </source>
</evidence>
<accession>A0A444Y9H0</accession>
<organism evidence="1 2">
    <name type="scientific">Arachis hypogaea</name>
    <name type="common">Peanut</name>
    <dbReference type="NCBI Taxonomy" id="3818"/>
    <lineage>
        <taxon>Eukaryota</taxon>
        <taxon>Viridiplantae</taxon>
        <taxon>Streptophyta</taxon>
        <taxon>Embryophyta</taxon>
        <taxon>Tracheophyta</taxon>
        <taxon>Spermatophyta</taxon>
        <taxon>Magnoliopsida</taxon>
        <taxon>eudicotyledons</taxon>
        <taxon>Gunneridae</taxon>
        <taxon>Pentapetalae</taxon>
        <taxon>rosids</taxon>
        <taxon>fabids</taxon>
        <taxon>Fabales</taxon>
        <taxon>Fabaceae</taxon>
        <taxon>Papilionoideae</taxon>
        <taxon>50 kb inversion clade</taxon>
        <taxon>dalbergioids sensu lato</taxon>
        <taxon>Dalbergieae</taxon>
        <taxon>Pterocarpus clade</taxon>
        <taxon>Arachis</taxon>
    </lineage>
</organism>
<dbReference type="PANTHER" id="PTHR47718:SF15">
    <property type="entry name" value="PROTEIN FAR1-RELATED SEQUENCE 5-LIKE"/>
    <property type="match status" value="1"/>
</dbReference>
<proteinExistence type="predicted"/>
<dbReference type="PANTHER" id="PTHR47718">
    <property type="entry name" value="OS01G0519700 PROTEIN"/>
    <property type="match status" value="1"/>
</dbReference>
<reference evidence="1 2" key="1">
    <citation type="submission" date="2019-01" db="EMBL/GenBank/DDBJ databases">
        <title>Sequencing of cultivated peanut Arachis hypogaea provides insights into genome evolution and oil improvement.</title>
        <authorList>
            <person name="Chen X."/>
        </authorList>
    </citation>
    <scope>NUCLEOTIDE SEQUENCE [LARGE SCALE GENOMIC DNA]</scope>
    <source>
        <strain evidence="2">cv. Fuhuasheng</strain>
        <tissue evidence="1">Leaves</tissue>
    </source>
</reference>
<dbReference type="Proteomes" id="UP000289738">
    <property type="component" value="Chromosome B07"/>
</dbReference>
<keyword evidence="2" id="KW-1185">Reference proteome</keyword>
<sequence length="135" mass="15854">MPTVCMIMVQRDNLPHKRFLSKQKRELSRIGLNLCNHFDNSKHAKVKDSNAYATSSYLIPKVNEDPLLQEKFTLKDNKFENLVWTDESRIIYYQCFSDVLVFKIIYQKNKYNKSFVVFSRTNHNGQTCIFGCGSM</sequence>
<evidence type="ECO:0000313" key="2">
    <source>
        <dbReference type="Proteomes" id="UP000289738"/>
    </source>
</evidence>